<organism evidence="3">
    <name type="scientific">Timema monikensis</name>
    <dbReference type="NCBI Taxonomy" id="170555"/>
    <lineage>
        <taxon>Eukaryota</taxon>
        <taxon>Metazoa</taxon>
        <taxon>Ecdysozoa</taxon>
        <taxon>Arthropoda</taxon>
        <taxon>Hexapoda</taxon>
        <taxon>Insecta</taxon>
        <taxon>Pterygota</taxon>
        <taxon>Neoptera</taxon>
        <taxon>Polyneoptera</taxon>
        <taxon>Phasmatodea</taxon>
        <taxon>Timematodea</taxon>
        <taxon>Timematoidea</taxon>
        <taxon>Timematidae</taxon>
        <taxon>Timema</taxon>
    </lineage>
</organism>
<feature type="signal peptide" evidence="2">
    <location>
        <begin position="1"/>
        <end position="28"/>
    </location>
</feature>
<gene>
    <name evidence="3" type="ORF">TMSB3V08_LOCUS5244</name>
</gene>
<keyword evidence="2" id="KW-0732">Signal</keyword>
<feature type="region of interest" description="Disordered" evidence="1">
    <location>
        <begin position="95"/>
        <end position="115"/>
    </location>
</feature>
<dbReference type="AlphaFoldDB" id="A0A7R9E6V8"/>
<feature type="chain" id="PRO_5031320444" evidence="2">
    <location>
        <begin position="29"/>
        <end position="489"/>
    </location>
</feature>
<protein>
    <submittedName>
        <fullName evidence="3">Uncharacterized protein</fullName>
    </submittedName>
</protein>
<name>A0A7R9E6V8_9NEOP</name>
<sequence length="489" mass="52261">MKRPPTPWGHVLTTVAIISIVIAPQVFSSQEQDLFNATSSSLTSSHSSNQTVPILQTTKDKQRSLKDNGPYGVFPRLVGASSRAGIPKSETTKFSKGDEILHGGGVENHLGKTPPVHPTEIRTSISPSSAVKLNTSSALANYATEMVTLGSGTDKDTNTLWSGLVTLGSGTDKDTKQYTLVWFSDSRLGELTKTPIHSVTLCSGADKDTKQYTLVWFSDSRLGELTKTPIHSEVAGKSSFLAGFGVGFVAFALKKLLLPFFIGAQIVKSVLIAMFLPSILGGLGKIVGKGVSTFASTSGASGSSGTNNVDDFEFKDNMGLDSDPAAAESSYSGTYTYPEPAFSGVTYGAGAVNQNSVQIGTLPATSLYTPGMAGGSSSAMSSRFPQNQAVASPKVSYATPLNTHHYGSYYTKFNTPKQDYKVFHNIPTSSLLLTNYDPFYSPLLSRLDSVFKQLGYETEACRERLVCSMYRNPAKFAPFSNLVSAQLSR</sequence>
<accession>A0A7R9E6V8</accession>
<evidence type="ECO:0000256" key="1">
    <source>
        <dbReference type="SAM" id="MobiDB-lite"/>
    </source>
</evidence>
<evidence type="ECO:0000256" key="2">
    <source>
        <dbReference type="SAM" id="SignalP"/>
    </source>
</evidence>
<reference evidence="3" key="1">
    <citation type="submission" date="2020-11" db="EMBL/GenBank/DDBJ databases">
        <authorList>
            <person name="Tran Van P."/>
        </authorList>
    </citation>
    <scope>NUCLEOTIDE SEQUENCE</scope>
</reference>
<dbReference type="EMBL" id="OB793738">
    <property type="protein sequence ID" value="CAD7428435.1"/>
    <property type="molecule type" value="Genomic_DNA"/>
</dbReference>
<evidence type="ECO:0000313" key="3">
    <source>
        <dbReference type="EMBL" id="CAD7428435.1"/>
    </source>
</evidence>
<proteinExistence type="predicted"/>
<feature type="region of interest" description="Disordered" evidence="1">
    <location>
        <begin position="40"/>
        <end position="68"/>
    </location>
</feature>